<keyword evidence="1" id="KW-0732">Signal</keyword>
<keyword evidence="4" id="KW-1185">Reference proteome</keyword>
<evidence type="ECO:0000313" key="2">
    <source>
        <dbReference type="EMBL" id="MBB6208526.1"/>
    </source>
</evidence>
<protein>
    <submittedName>
        <fullName evidence="3">Uncharacterized membrane protein YheB (UPF0754 family)</fullName>
    </submittedName>
</protein>
<evidence type="ECO:0000256" key="1">
    <source>
        <dbReference type="SAM" id="SignalP"/>
    </source>
</evidence>
<dbReference type="AlphaFoldDB" id="A0A7X0DK34"/>
<dbReference type="Proteomes" id="UP000575983">
    <property type="component" value="Unassembled WGS sequence"/>
</dbReference>
<dbReference type="InterPro" id="IPR008421">
    <property type="entry name" value="Borrelia_lipoprotein_PFam54/60"/>
</dbReference>
<dbReference type="Pfam" id="PF05714">
    <property type="entry name" value="PFam54_60"/>
    <property type="match status" value="1"/>
</dbReference>
<name>A0A7X0DK34_9SPIR</name>
<reference evidence="3 4" key="1">
    <citation type="submission" date="2020-08" db="EMBL/GenBank/DDBJ databases">
        <title>Genomic Encyclopedia of Type Strains, Phase IV (KMG-IV): sequencing the most valuable type-strain genomes for metagenomic binning, comparative biology and taxonomic classification.</title>
        <authorList>
            <person name="Goeker M."/>
        </authorList>
    </citation>
    <scope>NUCLEOTIDE SEQUENCE [LARGE SCALE GENOMIC DNA]</scope>
    <source>
        <strain evidence="3 4">DSM 17992</strain>
    </source>
</reference>
<dbReference type="RefSeq" id="WP_246343402.1">
    <property type="nucleotide sequence ID" value="NZ_CP124053.1"/>
</dbReference>
<dbReference type="EMBL" id="JACHFC010000010">
    <property type="protein sequence ID" value="MBB6208533.1"/>
    <property type="molecule type" value="Genomic_DNA"/>
</dbReference>
<sequence length="285" mass="33257">MTKNKLNKIKLNIIATILTLICISCAVNPIDPKVNSRTDIKENVEKSGNPESLKQKSQEETIVSKLEALGKKLETQKNQEIAKIAEIKESDLIDTLASEIKPFFFNTATEKTKTNVKMQIKRIIYSSLNYDKDKINNLKEILETLKDREDHKDIAIRFLYMTTLNIQEQLDNHLELIKKDKLNNLSEKELQELLIHVEFDLLLKEKFKKTLEKTVNEVYQEIQNKYFAEKSKEYGLSKEQIENFEKTIKTNYVVGHIIENYQIFDYSVKNAESKQKKLNELKAII</sequence>
<proteinExistence type="predicted"/>
<accession>A0A7X0DK34</accession>
<evidence type="ECO:0000313" key="3">
    <source>
        <dbReference type="EMBL" id="MBB6208533.1"/>
    </source>
</evidence>
<dbReference type="EMBL" id="JACHFC010000010">
    <property type="protein sequence ID" value="MBB6208526.1"/>
    <property type="molecule type" value="Genomic_DNA"/>
</dbReference>
<feature type="signal peptide" evidence="1">
    <location>
        <begin position="1"/>
        <end position="26"/>
    </location>
</feature>
<dbReference type="Gene3D" id="1.10.3160.10">
    <property type="entry name" value="Bbcrasp-1"/>
    <property type="match status" value="1"/>
</dbReference>
<gene>
    <name evidence="2" type="ORF">HNQ06_001056</name>
    <name evidence="3" type="ORF">HNQ06_001063</name>
</gene>
<comment type="caution">
    <text evidence="3">The sequence shown here is derived from an EMBL/GenBank/DDBJ whole genome shotgun (WGS) entry which is preliminary data.</text>
</comment>
<dbReference type="NCBIfam" id="NF033729">
    <property type="entry name" value="borfam54_2"/>
    <property type="match status" value="1"/>
</dbReference>
<feature type="chain" id="PRO_5044661861" evidence="1">
    <location>
        <begin position="27"/>
        <end position="285"/>
    </location>
</feature>
<evidence type="ECO:0000313" key="4">
    <source>
        <dbReference type="Proteomes" id="UP000575983"/>
    </source>
</evidence>
<organism evidence="3 4">
    <name type="scientific">Borreliella lanei</name>
    <dbReference type="NCBI Taxonomy" id="373540"/>
    <lineage>
        <taxon>Bacteria</taxon>
        <taxon>Pseudomonadati</taxon>
        <taxon>Spirochaetota</taxon>
        <taxon>Spirochaetia</taxon>
        <taxon>Spirochaetales</taxon>
        <taxon>Borreliaceae</taxon>
        <taxon>Borreliella</taxon>
    </lineage>
</organism>